<accession>A0A8X6M158</accession>
<organism evidence="2 3">
    <name type="scientific">Trichonephila clavata</name>
    <name type="common">Joro spider</name>
    <name type="synonym">Nephila clavata</name>
    <dbReference type="NCBI Taxonomy" id="2740835"/>
    <lineage>
        <taxon>Eukaryota</taxon>
        <taxon>Metazoa</taxon>
        <taxon>Ecdysozoa</taxon>
        <taxon>Arthropoda</taxon>
        <taxon>Chelicerata</taxon>
        <taxon>Arachnida</taxon>
        <taxon>Araneae</taxon>
        <taxon>Araneomorphae</taxon>
        <taxon>Entelegynae</taxon>
        <taxon>Araneoidea</taxon>
        <taxon>Nephilidae</taxon>
        <taxon>Trichonephila</taxon>
    </lineage>
</organism>
<evidence type="ECO:0000256" key="1">
    <source>
        <dbReference type="SAM" id="MobiDB-lite"/>
    </source>
</evidence>
<protein>
    <submittedName>
        <fullName evidence="2">Uncharacterized protein</fullName>
    </submittedName>
</protein>
<gene>
    <name evidence="2" type="primary">AVEN_105933_1</name>
    <name evidence="2" type="ORF">TNCT_55531</name>
</gene>
<reference evidence="2" key="1">
    <citation type="submission" date="2020-07" db="EMBL/GenBank/DDBJ databases">
        <title>Multicomponent nature underlies the extraordinary mechanical properties of spider dragline silk.</title>
        <authorList>
            <person name="Kono N."/>
            <person name="Nakamura H."/>
            <person name="Mori M."/>
            <person name="Yoshida Y."/>
            <person name="Ohtoshi R."/>
            <person name="Malay A.D."/>
            <person name="Moran D.A.P."/>
            <person name="Tomita M."/>
            <person name="Numata K."/>
            <person name="Arakawa K."/>
        </authorList>
    </citation>
    <scope>NUCLEOTIDE SEQUENCE</scope>
</reference>
<comment type="caution">
    <text evidence="2">The sequence shown here is derived from an EMBL/GenBank/DDBJ whole genome shotgun (WGS) entry which is preliminary data.</text>
</comment>
<evidence type="ECO:0000313" key="3">
    <source>
        <dbReference type="Proteomes" id="UP000887116"/>
    </source>
</evidence>
<feature type="region of interest" description="Disordered" evidence="1">
    <location>
        <begin position="222"/>
        <end position="244"/>
    </location>
</feature>
<evidence type="ECO:0000313" key="2">
    <source>
        <dbReference type="EMBL" id="GFR28147.1"/>
    </source>
</evidence>
<dbReference type="Proteomes" id="UP000887116">
    <property type="component" value="Unassembled WGS sequence"/>
</dbReference>
<keyword evidence="3" id="KW-1185">Reference proteome</keyword>
<name>A0A8X6M158_TRICU</name>
<dbReference type="AlphaFoldDB" id="A0A8X6M158"/>
<proteinExistence type="predicted"/>
<sequence>MKDKSDLLFILYDHAANACLQAEGSVRSPDPIIVENLLCLKNSLQSLEEDIRPSEISENKLLRKLNELQHFNKFQVEMCGKINNVRQKFNYYIETVEEFEAVQRSEIILKILETYVKYFRGIRRKKQYSRKVKKCLNSSSGFSNVEACVVGETQTLSNADSCAGPYEQKAQNSTQDTILFEGETNYEISSPVKKKEKQISIDVFEDIELSAFFSCDSSNDEFTNGKEEKNSFDTVTDMSASDPPVEANLDDYKTSMKDKVNTSSFKTYSPIIVLKILKQN</sequence>
<dbReference type="OrthoDB" id="10494447at2759"/>
<dbReference type="EMBL" id="BMAO01009032">
    <property type="protein sequence ID" value="GFR28147.1"/>
    <property type="molecule type" value="Genomic_DNA"/>
</dbReference>